<dbReference type="HOGENOM" id="CLU_844163_0_0_3"/>
<evidence type="ECO:0000313" key="1">
    <source>
        <dbReference type="EMBL" id="AFZ16857.1"/>
    </source>
</evidence>
<dbReference type="EMBL" id="CP003630">
    <property type="protein sequence ID" value="AFZ16857.1"/>
    <property type="molecule type" value="Genomic_DNA"/>
</dbReference>
<dbReference type="Proteomes" id="UP000010471">
    <property type="component" value="Chromosome"/>
</dbReference>
<protein>
    <submittedName>
        <fullName evidence="1">Phage anti-repressor protein</fullName>
    </submittedName>
</protein>
<dbReference type="eggNOG" id="COG3561">
    <property type="taxonomic scope" value="Bacteria"/>
</dbReference>
<dbReference type="AlphaFoldDB" id="K9WBE7"/>
<keyword evidence="2" id="KW-1185">Reference proteome</keyword>
<sequence length="329" mass="38016">MTELAVIKRKLPEAMIFDFLNAKEDCTIDLVMLVELEVYSSKNHAFRALKRNFEEGIEFSYLKDKASQMGVLADIYLLTSDCFKEMCMLAETPTGKLVRKYYIEVERRWKRKQKERSKQVAIQPSNSNSSEQIEKLIDELIDLAFKVCWASADYVNNIQVRTAQEQKRLRSAFENQVDRQLLYSIAKKALTDVSHNVSHQHAAIIGIAEKQLEPYREYVLTKLQEWQEQQSPEQPALSPAEEFPVQRTSSDRRRAVIAFIFGLIDQYGSLDAIPRRGKGKAGINLEVEWGTNRLSQMFGVSSNTVLDIWREVEEAIKKYGEISAWHRLL</sequence>
<gene>
    <name evidence="1" type="ORF">Mic7113_0959</name>
</gene>
<evidence type="ECO:0000313" key="2">
    <source>
        <dbReference type="Proteomes" id="UP000010471"/>
    </source>
</evidence>
<accession>K9WBE7</accession>
<reference evidence="1 2" key="1">
    <citation type="submission" date="2012-06" db="EMBL/GenBank/DDBJ databases">
        <title>Finished chromosome of genome of Microcoleus sp. PCC 7113.</title>
        <authorList>
            <consortium name="US DOE Joint Genome Institute"/>
            <person name="Gugger M."/>
            <person name="Coursin T."/>
            <person name="Rippka R."/>
            <person name="Tandeau De Marsac N."/>
            <person name="Huntemann M."/>
            <person name="Wei C.-L."/>
            <person name="Han J."/>
            <person name="Detter J.C."/>
            <person name="Han C."/>
            <person name="Tapia R."/>
            <person name="Chen A."/>
            <person name="Kyrpides N."/>
            <person name="Mavromatis K."/>
            <person name="Markowitz V."/>
            <person name="Szeto E."/>
            <person name="Ivanova N."/>
            <person name="Pagani I."/>
            <person name="Pati A."/>
            <person name="Goodwin L."/>
            <person name="Nordberg H.P."/>
            <person name="Cantor M.N."/>
            <person name="Hua S.X."/>
            <person name="Woyke T."/>
            <person name="Kerfeld C.A."/>
        </authorList>
    </citation>
    <scope>NUCLEOTIDE SEQUENCE [LARGE SCALE GENOMIC DNA]</scope>
    <source>
        <strain evidence="1 2">PCC 7113</strain>
    </source>
</reference>
<name>K9WBE7_9CYAN</name>
<organism evidence="1 2">
    <name type="scientific">Allocoleopsis franciscana PCC 7113</name>
    <dbReference type="NCBI Taxonomy" id="1173027"/>
    <lineage>
        <taxon>Bacteria</taxon>
        <taxon>Bacillati</taxon>
        <taxon>Cyanobacteriota</taxon>
        <taxon>Cyanophyceae</taxon>
        <taxon>Coleofasciculales</taxon>
        <taxon>Coleofasciculaceae</taxon>
        <taxon>Allocoleopsis</taxon>
        <taxon>Allocoleopsis franciscana</taxon>
    </lineage>
</organism>
<proteinExistence type="predicted"/>
<dbReference type="KEGG" id="mic:Mic7113_0959"/>